<dbReference type="PANTHER" id="PTHR30532">
    <property type="entry name" value="IRON III DICITRATE-BINDING PERIPLASMIC PROTEIN"/>
    <property type="match status" value="1"/>
</dbReference>
<dbReference type="InterPro" id="IPR002491">
    <property type="entry name" value="ABC_transptr_periplasmic_BD"/>
</dbReference>
<evidence type="ECO:0000256" key="2">
    <source>
        <dbReference type="ARBA" id="ARBA00008814"/>
    </source>
</evidence>
<reference evidence="8" key="1">
    <citation type="journal article" date="2019" name="Int. J. Syst. Evol. Microbiol.">
        <title>The Global Catalogue of Microorganisms (GCM) 10K type strain sequencing project: providing services to taxonomists for standard genome sequencing and annotation.</title>
        <authorList>
            <consortium name="The Broad Institute Genomics Platform"/>
            <consortium name="The Broad Institute Genome Sequencing Center for Infectious Disease"/>
            <person name="Wu L."/>
            <person name="Ma J."/>
        </authorList>
    </citation>
    <scope>NUCLEOTIDE SEQUENCE [LARGE SCALE GENOMIC DNA]</scope>
    <source>
        <strain evidence="8">JCM 18298</strain>
    </source>
</reference>
<keyword evidence="4 5" id="KW-0732">Signal</keyword>
<evidence type="ECO:0000259" key="6">
    <source>
        <dbReference type="PROSITE" id="PS50983"/>
    </source>
</evidence>
<keyword evidence="8" id="KW-1185">Reference proteome</keyword>
<keyword evidence="3" id="KW-0813">Transport</keyword>
<feature type="domain" description="Fe/B12 periplasmic-binding" evidence="6">
    <location>
        <begin position="55"/>
        <end position="320"/>
    </location>
</feature>
<evidence type="ECO:0000256" key="1">
    <source>
        <dbReference type="ARBA" id="ARBA00004196"/>
    </source>
</evidence>
<dbReference type="Pfam" id="PF01497">
    <property type="entry name" value="Peripla_BP_2"/>
    <property type="match status" value="1"/>
</dbReference>
<evidence type="ECO:0000256" key="3">
    <source>
        <dbReference type="ARBA" id="ARBA00022448"/>
    </source>
</evidence>
<evidence type="ECO:0000313" key="7">
    <source>
        <dbReference type="EMBL" id="GAA5050838.1"/>
    </source>
</evidence>
<dbReference type="SUPFAM" id="SSF53807">
    <property type="entry name" value="Helical backbone' metal receptor"/>
    <property type="match status" value="1"/>
</dbReference>
<evidence type="ECO:0000313" key="8">
    <source>
        <dbReference type="Proteomes" id="UP001500603"/>
    </source>
</evidence>
<proteinExistence type="inferred from homology"/>
<name>A0ABP9K745_9NOCA</name>
<gene>
    <name evidence="7" type="ORF">GCM10023318_21520</name>
</gene>
<dbReference type="PANTHER" id="PTHR30532:SF24">
    <property type="entry name" value="FERRIC ENTEROBACTIN-BINDING PERIPLASMIC PROTEIN FEPB"/>
    <property type="match status" value="1"/>
</dbReference>
<dbReference type="RefSeq" id="WP_345495105.1">
    <property type="nucleotide sequence ID" value="NZ_BAABJM010000002.1"/>
</dbReference>
<organism evidence="7 8">
    <name type="scientific">Nocardia callitridis</name>
    <dbReference type="NCBI Taxonomy" id="648753"/>
    <lineage>
        <taxon>Bacteria</taxon>
        <taxon>Bacillati</taxon>
        <taxon>Actinomycetota</taxon>
        <taxon>Actinomycetes</taxon>
        <taxon>Mycobacteriales</taxon>
        <taxon>Nocardiaceae</taxon>
        <taxon>Nocardia</taxon>
    </lineage>
</organism>
<comment type="similarity">
    <text evidence="2">Belongs to the bacterial solute-binding protein 8 family.</text>
</comment>
<sequence length="321" mass="33557">MRPIKSAIAAVLAGGLALTVVACGSDDEPSSSTATAATVIKHNRGETSIDGVPERIVALGNQWLDAVQSLGVTPVAYIDTVAAVAGGTPEWEPATLQQAKPLDPQGDVVEQIAAQNPDLILVPDYLADQATFDKLAKFAPTVGSLTSAGVDPWRDQVSALGKILHKQDEAAKVVGDIDAEITAAAARHPALQGKTFTSTFLFTSTQLVVSNDPKDGSTELFSRLGLTIPQSLVDQRGAMGRLTLSPERIGDLTADLLVVTATPDLQEAFKRLPGYDNLPAVRADSIAFVDMAAGSGINQPTPLNVPYLLDKLEPTFAAAAK</sequence>
<protein>
    <submittedName>
        <fullName evidence="7">ABC transporter substrate-binding protein</fullName>
    </submittedName>
</protein>
<evidence type="ECO:0000256" key="4">
    <source>
        <dbReference type="ARBA" id="ARBA00022729"/>
    </source>
</evidence>
<comment type="caution">
    <text evidence="7">The sequence shown here is derived from an EMBL/GenBank/DDBJ whole genome shotgun (WGS) entry which is preliminary data.</text>
</comment>
<evidence type="ECO:0000256" key="5">
    <source>
        <dbReference type="SAM" id="SignalP"/>
    </source>
</evidence>
<accession>A0ABP9K745</accession>
<dbReference type="Gene3D" id="3.40.50.1980">
    <property type="entry name" value="Nitrogenase molybdenum iron protein domain"/>
    <property type="match status" value="2"/>
</dbReference>
<comment type="subcellular location">
    <subcellularLocation>
        <location evidence="1">Cell envelope</location>
    </subcellularLocation>
</comment>
<dbReference type="InterPro" id="IPR051313">
    <property type="entry name" value="Bact_iron-sidero_bind"/>
</dbReference>
<dbReference type="Proteomes" id="UP001500603">
    <property type="component" value="Unassembled WGS sequence"/>
</dbReference>
<feature type="chain" id="PRO_5046969170" evidence="5">
    <location>
        <begin position="23"/>
        <end position="321"/>
    </location>
</feature>
<feature type="signal peptide" evidence="5">
    <location>
        <begin position="1"/>
        <end position="22"/>
    </location>
</feature>
<dbReference type="PROSITE" id="PS51257">
    <property type="entry name" value="PROKAR_LIPOPROTEIN"/>
    <property type="match status" value="1"/>
</dbReference>
<dbReference type="PROSITE" id="PS50983">
    <property type="entry name" value="FE_B12_PBP"/>
    <property type="match status" value="1"/>
</dbReference>
<dbReference type="EMBL" id="BAABJM010000002">
    <property type="protein sequence ID" value="GAA5050838.1"/>
    <property type="molecule type" value="Genomic_DNA"/>
</dbReference>